<keyword evidence="1" id="KW-0812">Transmembrane</keyword>
<dbReference type="KEGG" id="ayw:AYWB_257"/>
<dbReference type="EMBL" id="CP000061">
    <property type="protein sequence ID" value="ABC65374.1"/>
    <property type="molecule type" value="Genomic_DNA"/>
</dbReference>
<evidence type="ECO:0000313" key="3">
    <source>
        <dbReference type="Proteomes" id="UP000001934"/>
    </source>
</evidence>
<dbReference type="AlphaFoldDB" id="Q2NJL9"/>
<sequence>MLILSLTTSLSDYWTHLANSTLISRSNNSCTTRLASVSLSQYALILILLILKIKINQLKIKKLKTKRVLLFLLKLFFVFVVCHTFSSFLFLIKIANIKRLMTYY</sequence>
<organism evidence="2 3">
    <name type="scientific">Aster yellows witches'-broom phytoplasma (strain AYWB)</name>
    <dbReference type="NCBI Taxonomy" id="322098"/>
    <lineage>
        <taxon>Bacteria</taxon>
        <taxon>Bacillati</taxon>
        <taxon>Mycoplasmatota</taxon>
        <taxon>Mollicutes</taxon>
        <taxon>Acholeplasmatales</taxon>
        <taxon>Acholeplasmataceae</taxon>
        <taxon>Candidatus Phytoplasma</taxon>
        <taxon>16SrI (Aster yellows group)</taxon>
    </lineage>
</organism>
<gene>
    <name evidence="2" type="ordered locus">AYWB_257</name>
</gene>
<proteinExistence type="predicted"/>
<evidence type="ECO:0000313" key="2">
    <source>
        <dbReference type="EMBL" id="ABC65374.1"/>
    </source>
</evidence>
<reference evidence="2 3" key="1">
    <citation type="journal article" date="2006" name="J. Bacteriol.">
        <title>Living with genome instability: the adaptation of phytoplasmas to diverse environments of their insect and plant hosts.</title>
        <authorList>
            <person name="Bai X."/>
            <person name="Zhang J."/>
            <person name="Ewing A."/>
            <person name="Miller S.A."/>
            <person name="Jancso Radek A."/>
            <person name="Shevchenko D.V."/>
            <person name="Tsukerman K."/>
            <person name="Walunas T."/>
            <person name="Lapidus A."/>
            <person name="Campbell J.W."/>
            <person name="Hogenhout S.A."/>
        </authorList>
    </citation>
    <scope>NUCLEOTIDE SEQUENCE [LARGE SCALE GENOMIC DNA]</scope>
    <source>
        <strain evidence="2 3">AYWB</strain>
    </source>
</reference>
<keyword evidence="1" id="KW-1133">Transmembrane helix</keyword>
<keyword evidence="1" id="KW-0472">Membrane</keyword>
<dbReference type="HOGENOM" id="CLU_2244395_0_0_14"/>
<protein>
    <submittedName>
        <fullName evidence="2">Uncharacterized protein</fullName>
    </submittedName>
</protein>
<keyword evidence="3" id="KW-1185">Reference proteome</keyword>
<feature type="transmembrane region" description="Helical" evidence="1">
    <location>
        <begin position="71"/>
        <end position="95"/>
    </location>
</feature>
<feature type="transmembrane region" description="Helical" evidence="1">
    <location>
        <begin position="34"/>
        <end position="51"/>
    </location>
</feature>
<accession>Q2NJL9</accession>
<dbReference type="Proteomes" id="UP000001934">
    <property type="component" value="Chromosome"/>
</dbReference>
<evidence type="ECO:0000256" key="1">
    <source>
        <dbReference type="SAM" id="Phobius"/>
    </source>
</evidence>
<name>Q2NJL9_AYWBP</name>